<reference evidence="2 3" key="1">
    <citation type="submission" date="2013-11" db="EMBL/GenBank/DDBJ databases">
        <title>The Genome Sequence of Phytophthora parasitica P1976.</title>
        <authorList>
            <consortium name="The Broad Institute Genomics Platform"/>
            <person name="Russ C."/>
            <person name="Tyler B."/>
            <person name="Panabieres F."/>
            <person name="Shan W."/>
            <person name="Tripathy S."/>
            <person name="Grunwald N."/>
            <person name="Machado M."/>
            <person name="Johnson C.S."/>
            <person name="Walker B."/>
            <person name="Young S."/>
            <person name="Zeng Q."/>
            <person name="Gargeya S."/>
            <person name="Fitzgerald M."/>
            <person name="Haas B."/>
            <person name="Abouelleil A."/>
            <person name="Allen A.W."/>
            <person name="Alvarado L."/>
            <person name="Arachchi H.M."/>
            <person name="Berlin A.M."/>
            <person name="Chapman S.B."/>
            <person name="Gainer-Dewar J."/>
            <person name="Goldberg J."/>
            <person name="Griggs A."/>
            <person name="Gujja S."/>
            <person name="Hansen M."/>
            <person name="Howarth C."/>
            <person name="Imamovic A."/>
            <person name="Ireland A."/>
            <person name="Larimer J."/>
            <person name="McCowan C."/>
            <person name="Murphy C."/>
            <person name="Pearson M."/>
            <person name="Poon T.W."/>
            <person name="Priest M."/>
            <person name="Roberts A."/>
            <person name="Saif S."/>
            <person name="Shea T."/>
            <person name="Sisk P."/>
            <person name="Sykes S."/>
            <person name="Wortman J."/>
            <person name="Nusbaum C."/>
            <person name="Birren B."/>
        </authorList>
    </citation>
    <scope>NUCLEOTIDE SEQUENCE [LARGE SCALE GENOMIC DNA]</scope>
    <source>
        <strain evidence="2 3">P1976</strain>
    </source>
</reference>
<feature type="region of interest" description="Disordered" evidence="1">
    <location>
        <begin position="421"/>
        <end position="442"/>
    </location>
</feature>
<feature type="compositionally biased region" description="Polar residues" evidence="1">
    <location>
        <begin position="237"/>
        <end position="251"/>
    </location>
</feature>
<dbReference type="OrthoDB" id="128591at2759"/>
<feature type="region of interest" description="Disordered" evidence="1">
    <location>
        <begin position="176"/>
        <end position="251"/>
    </location>
</feature>
<accession>A0A081ABQ7</accession>
<dbReference type="EMBL" id="ANJA01001563">
    <property type="protein sequence ID" value="ETO76318.1"/>
    <property type="molecule type" value="Genomic_DNA"/>
</dbReference>
<evidence type="ECO:0000313" key="2">
    <source>
        <dbReference type="EMBL" id="ETO76318.1"/>
    </source>
</evidence>
<feature type="compositionally biased region" description="Polar residues" evidence="1">
    <location>
        <begin position="24"/>
        <end position="41"/>
    </location>
</feature>
<feature type="compositionally biased region" description="Basic and acidic residues" evidence="1">
    <location>
        <begin position="86"/>
        <end position="101"/>
    </location>
</feature>
<organism evidence="2 3">
    <name type="scientific">Phytophthora nicotianae P1976</name>
    <dbReference type="NCBI Taxonomy" id="1317066"/>
    <lineage>
        <taxon>Eukaryota</taxon>
        <taxon>Sar</taxon>
        <taxon>Stramenopiles</taxon>
        <taxon>Oomycota</taxon>
        <taxon>Peronosporomycetes</taxon>
        <taxon>Peronosporales</taxon>
        <taxon>Peronosporaceae</taxon>
        <taxon>Phytophthora</taxon>
    </lineage>
</organism>
<evidence type="ECO:0000256" key="1">
    <source>
        <dbReference type="SAM" id="MobiDB-lite"/>
    </source>
</evidence>
<proteinExistence type="predicted"/>
<protein>
    <submittedName>
        <fullName evidence="2">Uncharacterized protein</fullName>
    </submittedName>
</protein>
<feature type="compositionally biased region" description="Basic and acidic residues" evidence="1">
    <location>
        <begin position="111"/>
        <end position="126"/>
    </location>
</feature>
<feature type="compositionally biased region" description="Basic and acidic residues" evidence="1">
    <location>
        <begin position="207"/>
        <end position="217"/>
    </location>
</feature>
<evidence type="ECO:0000313" key="3">
    <source>
        <dbReference type="Proteomes" id="UP000028582"/>
    </source>
</evidence>
<dbReference type="Proteomes" id="UP000028582">
    <property type="component" value="Unassembled WGS sequence"/>
</dbReference>
<feature type="compositionally biased region" description="Low complexity" evidence="1">
    <location>
        <begin position="599"/>
        <end position="614"/>
    </location>
</feature>
<feature type="region of interest" description="Disordered" evidence="1">
    <location>
        <begin position="77"/>
        <end position="158"/>
    </location>
</feature>
<dbReference type="AlphaFoldDB" id="A0A081ABQ7"/>
<gene>
    <name evidence="2" type="ORF">F444_08268</name>
</gene>
<feature type="compositionally biased region" description="Polar residues" evidence="1">
    <location>
        <begin position="431"/>
        <end position="442"/>
    </location>
</feature>
<name>A0A081ABQ7_PHYNI</name>
<feature type="region of interest" description="Disordered" evidence="1">
    <location>
        <begin position="591"/>
        <end position="626"/>
    </location>
</feature>
<sequence length="626" mass="69797">MNWMTSGKHRALYSQRGRRRQMHFPSQVQRQRVKPTSPSRSSEPRARDSAKLWYIVSIGDDDESQDIRVLELERKGAISATESEAEEKARKTSRVGERGDARAPSGPSQKRGREQEQRDQGGRSDNRCIFTPVKKARKYEQPSRPAQLVKNAREKRPPSSIASGVEMLFFNDGEELPHKNRAQSRKRVASEPVLYDTHSRKFPQRIGDARDEKELQHPRRIFQDGNFDSHCGELEDQQQASDSDNTSSHGLQAFTDSVSEADQRDIQLWKVNSRSCAGSSPDMAFSRPDTASFEHPRDPIHETFLATPPPSPFVASPLSFKMSRAEVLQSQPSARFSCTTHNQMSFPPSPRSSPSPSPSSSTSTSSQGSIVLGRPPLGWQKNLLLALEENSRDRPEYHFGKPASSRVNDSPMNLADSKVENVRLDSPPSPNSSRGSDSPTSITDAIIPVDAKERIMASTASQHVPELSRSWYPRPITTKSGNTNGTNTVVSGKSAVFQQSWVMSSRTKIILDAVSPSKAISMEKAIQKSETKQMEMESVAIYMYTLVQCYKIDEKLRFVNFYGIIQRPASENHTYYIVISTDNGSSPIAGLAQLPSEDPSTPTTTALTKQQTASQREIIFSPKRAR</sequence>
<feature type="compositionally biased region" description="Basic residues" evidence="1">
    <location>
        <begin position="7"/>
        <end position="22"/>
    </location>
</feature>
<feature type="region of interest" description="Disordered" evidence="1">
    <location>
        <begin position="1"/>
        <end position="50"/>
    </location>
</feature>
<feature type="region of interest" description="Disordered" evidence="1">
    <location>
        <begin position="338"/>
        <end position="374"/>
    </location>
</feature>
<feature type="compositionally biased region" description="Pro residues" evidence="1">
    <location>
        <begin position="347"/>
        <end position="357"/>
    </location>
</feature>
<comment type="caution">
    <text evidence="2">The sequence shown here is derived from an EMBL/GenBank/DDBJ whole genome shotgun (WGS) entry which is preliminary data.</text>
</comment>